<accession>A0A0E9PLW7</accession>
<protein>
    <submittedName>
        <fullName evidence="1">Uncharacterized protein</fullName>
    </submittedName>
</protein>
<dbReference type="EMBL" id="GBXM01103764">
    <property type="protein sequence ID" value="JAH04813.1"/>
    <property type="molecule type" value="Transcribed_RNA"/>
</dbReference>
<sequence length="45" mass="5322">MWNPNQDTYTMTTQTASTERTATSDFLGRTVLGYWRCNLHHFPRD</sequence>
<name>A0A0E9PLW7_ANGAN</name>
<dbReference type="AlphaFoldDB" id="A0A0E9PLW7"/>
<organism evidence="1">
    <name type="scientific">Anguilla anguilla</name>
    <name type="common">European freshwater eel</name>
    <name type="synonym">Muraena anguilla</name>
    <dbReference type="NCBI Taxonomy" id="7936"/>
    <lineage>
        <taxon>Eukaryota</taxon>
        <taxon>Metazoa</taxon>
        <taxon>Chordata</taxon>
        <taxon>Craniata</taxon>
        <taxon>Vertebrata</taxon>
        <taxon>Euteleostomi</taxon>
        <taxon>Actinopterygii</taxon>
        <taxon>Neopterygii</taxon>
        <taxon>Teleostei</taxon>
        <taxon>Anguilliformes</taxon>
        <taxon>Anguillidae</taxon>
        <taxon>Anguilla</taxon>
    </lineage>
</organism>
<proteinExistence type="predicted"/>
<evidence type="ECO:0000313" key="1">
    <source>
        <dbReference type="EMBL" id="JAH04813.1"/>
    </source>
</evidence>
<reference evidence="1" key="2">
    <citation type="journal article" date="2015" name="Fish Shellfish Immunol.">
        <title>Early steps in the European eel (Anguilla anguilla)-Vibrio vulnificus interaction in the gills: Role of the RtxA13 toxin.</title>
        <authorList>
            <person name="Callol A."/>
            <person name="Pajuelo D."/>
            <person name="Ebbesson L."/>
            <person name="Teles M."/>
            <person name="MacKenzie S."/>
            <person name="Amaro C."/>
        </authorList>
    </citation>
    <scope>NUCLEOTIDE SEQUENCE</scope>
</reference>
<reference evidence="1" key="1">
    <citation type="submission" date="2014-11" db="EMBL/GenBank/DDBJ databases">
        <authorList>
            <person name="Amaro Gonzalez C."/>
        </authorList>
    </citation>
    <scope>NUCLEOTIDE SEQUENCE</scope>
</reference>